<dbReference type="AlphaFoldDB" id="A0A5B9VWF6"/>
<proteinExistence type="predicted"/>
<gene>
    <name evidence="2" type="ORF">OJF2_10390</name>
</gene>
<keyword evidence="1" id="KW-0732">Signal</keyword>
<keyword evidence="3" id="KW-1185">Reference proteome</keyword>
<dbReference type="NCBIfam" id="TIGR03067">
    <property type="entry name" value="Planc_TIGR03067"/>
    <property type="match status" value="1"/>
</dbReference>
<accession>A0A5B9VWF6</accession>
<dbReference type="RefSeq" id="WP_168221616.1">
    <property type="nucleotide sequence ID" value="NZ_CP042997.1"/>
</dbReference>
<dbReference type="InterPro" id="IPR017504">
    <property type="entry name" value="CHP03067_Planctomycetes"/>
</dbReference>
<feature type="chain" id="PRO_5023088753" description="TIGR03067 domain-containing protein" evidence="1">
    <location>
        <begin position="31"/>
        <end position="153"/>
    </location>
</feature>
<name>A0A5B9VWF6_9BACT</name>
<evidence type="ECO:0000313" key="3">
    <source>
        <dbReference type="Proteomes" id="UP000324233"/>
    </source>
</evidence>
<evidence type="ECO:0008006" key="4">
    <source>
        <dbReference type="Google" id="ProtNLM"/>
    </source>
</evidence>
<protein>
    <recommendedName>
        <fullName evidence="4">TIGR03067 domain-containing protein</fullName>
    </recommendedName>
</protein>
<sequence length="153" mass="16099" precursor="true">MTSNVLRSRGSVIAAVVLAACASTAAAARAADEAAPAAAIKALEGTWATAPTDALDAKWVIKGETVEVTVNGMEYKGKLKVDEKAKPNSTLDIDLTEAPHDAKGKTAKAIYKLEGEKLTVAVAVPGGDRPKEFETSPDEVYLFELKKDNEKKG</sequence>
<dbReference type="Proteomes" id="UP000324233">
    <property type="component" value="Chromosome"/>
</dbReference>
<evidence type="ECO:0000256" key="1">
    <source>
        <dbReference type="SAM" id="SignalP"/>
    </source>
</evidence>
<organism evidence="2 3">
    <name type="scientific">Aquisphaera giovannonii</name>
    <dbReference type="NCBI Taxonomy" id="406548"/>
    <lineage>
        <taxon>Bacteria</taxon>
        <taxon>Pseudomonadati</taxon>
        <taxon>Planctomycetota</taxon>
        <taxon>Planctomycetia</taxon>
        <taxon>Isosphaerales</taxon>
        <taxon>Isosphaeraceae</taxon>
        <taxon>Aquisphaera</taxon>
    </lineage>
</organism>
<dbReference type="KEGG" id="agv:OJF2_10390"/>
<dbReference type="EMBL" id="CP042997">
    <property type="protein sequence ID" value="QEH32562.1"/>
    <property type="molecule type" value="Genomic_DNA"/>
</dbReference>
<feature type="signal peptide" evidence="1">
    <location>
        <begin position="1"/>
        <end position="30"/>
    </location>
</feature>
<reference evidence="2 3" key="1">
    <citation type="submission" date="2019-08" db="EMBL/GenBank/DDBJ databases">
        <title>Deep-cultivation of Planctomycetes and their phenomic and genomic characterization uncovers novel biology.</title>
        <authorList>
            <person name="Wiegand S."/>
            <person name="Jogler M."/>
            <person name="Boedeker C."/>
            <person name="Pinto D."/>
            <person name="Vollmers J."/>
            <person name="Rivas-Marin E."/>
            <person name="Kohn T."/>
            <person name="Peeters S.H."/>
            <person name="Heuer A."/>
            <person name="Rast P."/>
            <person name="Oberbeckmann S."/>
            <person name="Bunk B."/>
            <person name="Jeske O."/>
            <person name="Meyerdierks A."/>
            <person name="Storesund J.E."/>
            <person name="Kallscheuer N."/>
            <person name="Luecker S."/>
            <person name="Lage O.M."/>
            <person name="Pohl T."/>
            <person name="Merkel B.J."/>
            <person name="Hornburger P."/>
            <person name="Mueller R.-W."/>
            <person name="Bruemmer F."/>
            <person name="Labrenz M."/>
            <person name="Spormann A.M."/>
            <person name="Op den Camp H."/>
            <person name="Overmann J."/>
            <person name="Amann R."/>
            <person name="Jetten M.S.M."/>
            <person name="Mascher T."/>
            <person name="Medema M.H."/>
            <person name="Devos D.P."/>
            <person name="Kaster A.-K."/>
            <person name="Ovreas L."/>
            <person name="Rohde M."/>
            <person name="Galperin M.Y."/>
            <person name="Jogler C."/>
        </authorList>
    </citation>
    <scope>NUCLEOTIDE SEQUENCE [LARGE SCALE GENOMIC DNA]</scope>
    <source>
        <strain evidence="2 3">OJF2</strain>
    </source>
</reference>
<evidence type="ECO:0000313" key="2">
    <source>
        <dbReference type="EMBL" id="QEH32562.1"/>
    </source>
</evidence>
<dbReference type="PROSITE" id="PS51257">
    <property type="entry name" value="PROKAR_LIPOPROTEIN"/>
    <property type="match status" value="1"/>
</dbReference>